<feature type="compositionally biased region" description="Pro residues" evidence="1">
    <location>
        <begin position="59"/>
        <end position="69"/>
    </location>
</feature>
<organism evidence="3 4">
    <name type="scientific">Diploptera punctata</name>
    <name type="common">Pacific beetle cockroach</name>
    <dbReference type="NCBI Taxonomy" id="6984"/>
    <lineage>
        <taxon>Eukaryota</taxon>
        <taxon>Metazoa</taxon>
        <taxon>Ecdysozoa</taxon>
        <taxon>Arthropoda</taxon>
        <taxon>Hexapoda</taxon>
        <taxon>Insecta</taxon>
        <taxon>Pterygota</taxon>
        <taxon>Neoptera</taxon>
        <taxon>Polyneoptera</taxon>
        <taxon>Dictyoptera</taxon>
        <taxon>Blattodea</taxon>
        <taxon>Blaberoidea</taxon>
        <taxon>Blaberidae</taxon>
        <taxon>Diplopterinae</taxon>
        <taxon>Diploptera</taxon>
    </lineage>
</organism>
<dbReference type="EMBL" id="JASPKZ010010655">
    <property type="protein sequence ID" value="KAJ9574106.1"/>
    <property type="molecule type" value="Genomic_DNA"/>
</dbReference>
<accession>A0AAD8E226</accession>
<feature type="region of interest" description="Disordered" evidence="1">
    <location>
        <begin position="39"/>
        <end position="70"/>
    </location>
</feature>
<keyword evidence="2" id="KW-1133">Transmembrane helix</keyword>
<dbReference type="Proteomes" id="UP001233999">
    <property type="component" value="Unassembled WGS sequence"/>
</dbReference>
<evidence type="ECO:0000256" key="2">
    <source>
        <dbReference type="SAM" id="Phobius"/>
    </source>
</evidence>
<sequence>AFMRELKNSHQLTPNNAEFTMLWRALLVAVVATHVSAQGISSTAQPPPVPTDVARTNTPVPPPPPPPSNPYDLKASASDYAYTYPVSEYAHGHYDHFDHNLHAHSEDHPSNDDYKVTPKDVAFGFLTFLIILSNLQSALINLSKNTNMVGIITARKRRDLDGLLEDRQVRCVQHSVCSTNKQLSGELGVAGTLLGTYLNKFMARSVDSRWARVVSDAGTAGLAGVDCGVLYRGCQVIMPRIHQTSYSERRSYL</sequence>
<proteinExistence type="predicted"/>
<feature type="transmembrane region" description="Helical" evidence="2">
    <location>
        <begin position="121"/>
        <end position="142"/>
    </location>
</feature>
<evidence type="ECO:0000313" key="4">
    <source>
        <dbReference type="Proteomes" id="UP001233999"/>
    </source>
</evidence>
<protein>
    <submittedName>
        <fullName evidence="3">Uncharacterized protein</fullName>
    </submittedName>
</protein>
<reference evidence="3" key="2">
    <citation type="submission" date="2023-05" db="EMBL/GenBank/DDBJ databases">
        <authorList>
            <person name="Fouks B."/>
        </authorList>
    </citation>
    <scope>NUCLEOTIDE SEQUENCE</scope>
    <source>
        <strain evidence="3">Stay&amp;Tobe</strain>
        <tissue evidence="3">Testes</tissue>
    </source>
</reference>
<feature type="transmembrane region" description="Helical" evidence="2">
    <location>
        <begin position="21"/>
        <end position="40"/>
    </location>
</feature>
<keyword evidence="2" id="KW-0472">Membrane</keyword>
<comment type="caution">
    <text evidence="3">The sequence shown here is derived from an EMBL/GenBank/DDBJ whole genome shotgun (WGS) entry which is preliminary data.</text>
</comment>
<gene>
    <name evidence="3" type="ORF">L9F63_008520</name>
</gene>
<keyword evidence="4" id="KW-1185">Reference proteome</keyword>
<name>A0AAD8E226_DIPPU</name>
<evidence type="ECO:0000313" key="3">
    <source>
        <dbReference type="EMBL" id="KAJ9574106.1"/>
    </source>
</evidence>
<dbReference type="AlphaFoldDB" id="A0AAD8E226"/>
<reference evidence="3" key="1">
    <citation type="journal article" date="2023" name="IScience">
        <title>Live-bearing cockroach genome reveals convergent evolutionary mechanisms linked to viviparity in insects and beyond.</title>
        <authorList>
            <person name="Fouks B."/>
            <person name="Harrison M.C."/>
            <person name="Mikhailova A.A."/>
            <person name="Marchal E."/>
            <person name="English S."/>
            <person name="Carruthers M."/>
            <person name="Jennings E.C."/>
            <person name="Chiamaka E.L."/>
            <person name="Frigard R.A."/>
            <person name="Pippel M."/>
            <person name="Attardo G.M."/>
            <person name="Benoit J.B."/>
            <person name="Bornberg-Bauer E."/>
            <person name="Tobe S.S."/>
        </authorList>
    </citation>
    <scope>NUCLEOTIDE SEQUENCE</scope>
    <source>
        <strain evidence="3">Stay&amp;Tobe</strain>
    </source>
</reference>
<evidence type="ECO:0000256" key="1">
    <source>
        <dbReference type="SAM" id="MobiDB-lite"/>
    </source>
</evidence>
<keyword evidence="2" id="KW-0812">Transmembrane</keyword>
<feature type="non-terminal residue" evidence="3">
    <location>
        <position position="1"/>
    </location>
</feature>